<keyword evidence="3" id="KW-1185">Reference proteome</keyword>
<feature type="region of interest" description="Disordered" evidence="1">
    <location>
        <begin position="378"/>
        <end position="437"/>
    </location>
</feature>
<feature type="compositionally biased region" description="Basic residues" evidence="1">
    <location>
        <begin position="8"/>
        <end position="18"/>
    </location>
</feature>
<name>A0A2G9HE50_9LAMI</name>
<feature type="region of interest" description="Disordered" evidence="1">
    <location>
        <begin position="1"/>
        <end position="229"/>
    </location>
</feature>
<dbReference type="OrthoDB" id="786617at2759"/>
<dbReference type="PANTHER" id="PTHR36808:SF1">
    <property type="entry name" value="TRANSCRIPTIONAL REGULATOR ATRX-LIKE PROTEIN"/>
    <property type="match status" value="1"/>
</dbReference>
<feature type="compositionally biased region" description="Basic and acidic residues" evidence="1">
    <location>
        <begin position="328"/>
        <end position="340"/>
    </location>
</feature>
<evidence type="ECO:0000313" key="3">
    <source>
        <dbReference type="Proteomes" id="UP000231279"/>
    </source>
</evidence>
<feature type="region of interest" description="Disordered" evidence="1">
    <location>
        <begin position="475"/>
        <end position="533"/>
    </location>
</feature>
<protein>
    <submittedName>
        <fullName evidence="2">Uncharacterized protein</fullName>
    </submittedName>
</protein>
<feature type="compositionally biased region" description="Basic and acidic residues" evidence="1">
    <location>
        <begin position="257"/>
        <end position="273"/>
    </location>
</feature>
<feature type="compositionally biased region" description="Polar residues" evidence="1">
    <location>
        <begin position="412"/>
        <end position="432"/>
    </location>
</feature>
<feature type="compositionally biased region" description="Basic residues" evidence="1">
    <location>
        <begin position="59"/>
        <end position="71"/>
    </location>
</feature>
<gene>
    <name evidence="2" type="ORF">CDL12_11629</name>
</gene>
<organism evidence="2 3">
    <name type="scientific">Handroanthus impetiginosus</name>
    <dbReference type="NCBI Taxonomy" id="429701"/>
    <lineage>
        <taxon>Eukaryota</taxon>
        <taxon>Viridiplantae</taxon>
        <taxon>Streptophyta</taxon>
        <taxon>Embryophyta</taxon>
        <taxon>Tracheophyta</taxon>
        <taxon>Spermatophyta</taxon>
        <taxon>Magnoliopsida</taxon>
        <taxon>eudicotyledons</taxon>
        <taxon>Gunneridae</taxon>
        <taxon>Pentapetalae</taxon>
        <taxon>asterids</taxon>
        <taxon>lamiids</taxon>
        <taxon>Lamiales</taxon>
        <taxon>Bignoniaceae</taxon>
        <taxon>Crescentiina</taxon>
        <taxon>Tabebuia alliance</taxon>
        <taxon>Handroanthus</taxon>
    </lineage>
</organism>
<feature type="compositionally biased region" description="Polar residues" evidence="1">
    <location>
        <begin position="384"/>
        <end position="397"/>
    </location>
</feature>
<dbReference type="Proteomes" id="UP000231279">
    <property type="component" value="Unassembled WGS sequence"/>
</dbReference>
<evidence type="ECO:0000256" key="1">
    <source>
        <dbReference type="SAM" id="MobiDB-lite"/>
    </source>
</evidence>
<feature type="region of interest" description="Disordered" evidence="1">
    <location>
        <begin position="319"/>
        <end position="350"/>
    </location>
</feature>
<accession>A0A2G9HE50</accession>
<feature type="compositionally biased region" description="Low complexity" evidence="1">
    <location>
        <begin position="475"/>
        <end position="484"/>
    </location>
</feature>
<feature type="compositionally biased region" description="Basic and acidic residues" evidence="1">
    <location>
        <begin position="513"/>
        <end position="525"/>
    </location>
</feature>
<dbReference type="AlphaFoldDB" id="A0A2G9HE50"/>
<dbReference type="PANTHER" id="PTHR36808">
    <property type="entry name" value="TRANSCRIPTIONAL REGULATOR ATRX-LIKE PROTEIN"/>
    <property type="match status" value="1"/>
</dbReference>
<comment type="caution">
    <text evidence="2">The sequence shown here is derived from an EMBL/GenBank/DDBJ whole genome shotgun (WGS) entry which is preliminary data.</text>
</comment>
<feature type="compositionally biased region" description="Low complexity" evidence="1">
    <location>
        <begin position="158"/>
        <end position="180"/>
    </location>
</feature>
<feature type="compositionally biased region" description="Basic and acidic residues" evidence="1">
    <location>
        <begin position="189"/>
        <end position="205"/>
    </location>
</feature>
<reference evidence="3" key="1">
    <citation type="journal article" date="2018" name="Gigascience">
        <title>Genome assembly of the Pink Ipe (Handroanthus impetiginosus, Bignoniaceae), a highly valued, ecologically keystone Neotropical timber forest tree.</title>
        <authorList>
            <person name="Silva-Junior O.B."/>
            <person name="Grattapaglia D."/>
            <person name="Novaes E."/>
            <person name="Collevatti R.G."/>
        </authorList>
    </citation>
    <scope>NUCLEOTIDE SEQUENCE [LARGE SCALE GENOMIC DNA]</scope>
    <source>
        <strain evidence="3">cv. UFG-1</strain>
    </source>
</reference>
<dbReference type="STRING" id="429701.A0A2G9HE50"/>
<dbReference type="EMBL" id="NKXS01002018">
    <property type="protein sequence ID" value="PIN15733.1"/>
    <property type="molecule type" value="Genomic_DNA"/>
</dbReference>
<evidence type="ECO:0000313" key="2">
    <source>
        <dbReference type="EMBL" id="PIN15733.1"/>
    </source>
</evidence>
<feature type="region of interest" description="Disordered" evidence="1">
    <location>
        <begin position="257"/>
        <end position="293"/>
    </location>
</feature>
<feature type="compositionally biased region" description="Basic residues" evidence="1">
    <location>
        <begin position="130"/>
        <end position="157"/>
    </location>
</feature>
<feature type="compositionally biased region" description="Basic residues" evidence="1">
    <location>
        <begin position="96"/>
        <end position="116"/>
    </location>
</feature>
<sequence length="563" mass="62494">MGRSGSSSKRKSSKKKRDKVSFQKKTGGRTESKRHRRIYDSDDDSVNSEHTSSSTSRSDHRRRANKNKKLRRDYLVSSYSDDSDSDSMSSYDSGYKRKKSRRSQVSLKSKKKRAQKRSASPESNSDAHNVRKRKRSDRDRAVKRKKKSSKKKPRKHLSSPSSSDSESCSTCQSRSSSSTSDGKHRRNKAILDNKIERFRGRESYKARKKRKERSPSCSSSHRASDHGLSIDHSIRALSAVNNSRRLKSVIAVVHQPHDEGENRYEKDLHKEEIVYDQDDYPSPKSMDSNEGSKMELDYNSHRASNKSVCVENIEGEEVTELGKSGINEGDKKTGGDHQSEGADMNNFEGEKEIDVPVPAADDLESILRQRALENLRKFRGGLQSGPSSTNLEKNNGSDVHRLSTRQVDDVQSKSTNEGSFSDQEMNQRSGNSSKRDSSLLKVVKQLPVNDTVAHSPDGAAVLGCSEEGKGASSHAVSANAVSRSDTSPGVRATNACSSTAEPASSVGLISGEHSSEQQNEAKDGSQFEQKTMSVMRGGEMVQVSYKVYIPKKAPALTRRQLKR</sequence>
<feature type="compositionally biased region" description="Basic and acidic residues" evidence="1">
    <location>
        <begin position="398"/>
        <end position="411"/>
    </location>
</feature>
<proteinExistence type="predicted"/>